<dbReference type="EMBL" id="CAXAMM010005014">
    <property type="protein sequence ID" value="CAK9005758.1"/>
    <property type="molecule type" value="Genomic_DNA"/>
</dbReference>
<feature type="non-terminal residue" evidence="8">
    <location>
        <position position="1"/>
    </location>
</feature>
<dbReference type="Pfam" id="PF00498">
    <property type="entry name" value="FHA"/>
    <property type="match status" value="1"/>
</dbReference>
<dbReference type="InterPro" id="IPR027417">
    <property type="entry name" value="P-loop_NTPase"/>
</dbReference>
<dbReference type="CDD" id="cd00106">
    <property type="entry name" value="KISc"/>
    <property type="match status" value="1"/>
</dbReference>
<dbReference type="SUPFAM" id="SSF52540">
    <property type="entry name" value="P-loop containing nucleoside triphosphate hydrolases"/>
    <property type="match status" value="1"/>
</dbReference>
<protein>
    <submittedName>
        <fullName evidence="8">Kinesin-like protein KIF13B (Kinesin-like protein GAKIN)</fullName>
    </submittedName>
</protein>
<feature type="domain" description="Kinesin motor" evidence="7">
    <location>
        <begin position="25"/>
        <end position="384"/>
    </location>
</feature>
<feature type="region of interest" description="Disordered" evidence="6">
    <location>
        <begin position="800"/>
        <end position="921"/>
    </location>
</feature>
<feature type="compositionally biased region" description="Polar residues" evidence="6">
    <location>
        <begin position="813"/>
        <end position="857"/>
    </location>
</feature>
<name>A0ABP0IUI9_9DINO</name>
<dbReference type="InterPro" id="IPR008984">
    <property type="entry name" value="SMAD_FHA_dom_sf"/>
</dbReference>
<dbReference type="InterPro" id="IPR001752">
    <property type="entry name" value="Kinesin_motor_dom"/>
</dbReference>
<evidence type="ECO:0000256" key="3">
    <source>
        <dbReference type="ARBA" id="ARBA00023054"/>
    </source>
</evidence>
<dbReference type="Gene3D" id="2.60.200.20">
    <property type="match status" value="1"/>
</dbReference>
<sequence length="1078" mass="119190">SCFCSARASSPGSTVLRKPRNMAENIHVAIRIRPMSENEEITSTCAICVPTSQPTVVVQASDGQIKSFTYDHCFSSLEPSNDTGTQDAVYTEFGADLVKNVLEGYNCCLFAYGQTGAGKSHTMMGYGDQPGVIPRSVEDLFGQKGQLRGDELRVWCSFVEIYNEQIRDLLEPSGLRQETQSSLRIMDHPALGVIIPGLVEAACQTVLEVKKLIKFGLKKRVTSATIMNNTSSRSHAVFIIKVQRVAGEGRVDSTNARMNLVDLAGSERHKAAFIHGATFKEGCAINQSLSALALVIKELGEQQARSQIRQRTRSFSGALPMTATQTPMEGKEVVPFRSSKLTFLLRDSLAGNSRSRMVAAVSPAACNVDETISTLRFASSVKKVKTSASVNVDQRMGVVQHLQAEVRRLKALLAARGVEVDALGAGSVQQEIADREHVLKTLRQSYTVQLEEAQLLASARQEALDQQGLSSEDVDEVFGLEKNTPHLLNMSDDPVLSGCLVYFLPKGQLTKLGSHPENQIVIKGLGISDFVCHFRNPDQRQVVISVPREDVSERSRVLVNGQLLKPDEVRRLKHFDRLLFGRAWMMRLVVPLEQQDLAANKSLSNHSDTDSSEEGRLRVIKKRSMLKHDTMKLILNDESEAWSELRLYLGDLWERLGEERGNEFFYYLSKAAYLVDEANDITTEMRSEDRLKFEVELVWDIHRHVSDIIIIIRITQWSADGQDASVLSYWTVDSFKQRLEMMRDCYDTFCSKGRWTGKGDPLEDPWMDPSTVELIVQMHKSVEEQLRIEELRQSLLSSKLENGNKTGAGDRSQALSAAHSRQSSKRLQGVSTVSSRQSSKLFSNTPSVVNSGRSSLTGKEVRAIGRLGLESEPASRTSSKHSVSVGGGRFYRSHKDPDTTEGGHCGKLWRGEGEDGQEESKDAEIQALRQQLKEKEDVECTYKDRIQGMVRQLQELQKRHGPLRDLLGGVQSEGSAPTTRRLNTFPGGGFHSSGSEGRSGVFSVGGGLVPLLREVREPLARPRSPSGPAGTSTAPLSPPHPMRTASVASNGYSTMPLPSPRSPNSWVHYTPRALQTLV</sequence>
<keyword evidence="1 5" id="KW-0547">Nucleotide-binding</keyword>
<evidence type="ECO:0000256" key="4">
    <source>
        <dbReference type="ARBA" id="ARBA00023175"/>
    </source>
</evidence>
<dbReference type="SMART" id="SM00129">
    <property type="entry name" value="KISc"/>
    <property type="match status" value="1"/>
</dbReference>
<evidence type="ECO:0000256" key="2">
    <source>
        <dbReference type="ARBA" id="ARBA00022840"/>
    </source>
</evidence>
<keyword evidence="9" id="KW-1185">Reference proteome</keyword>
<dbReference type="PROSITE" id="PS00411">
    <property type="entry name" value="KINESIN_MOTOR_1"/>
    <property type="match status" value="1"/>
</dbReference>
<keyword evidence="2 5" id="KW-0067">ATP-binding</keyword>
<dbReference type="InterPro" id="IPR000253">
    <property type="entry name" value="FHA_dom"/>
</dbReference>
<dbReference type="Pfam" id="PF00225">
    <property type="entry name" value="Kinesin"/>
    <property type="match status" value="1"/>
</dbReference>
<feature type="binding site" evidence="5">
    <location>
        <begin position="113"/>
        <end position="120"/>
    </location>
    <ligand>
        <name>ATP</name>
        <dbReference type="ChEBI" id="CHEBI:30616"/>
    </ligand>
</feature>
<evidence type="ECO:0000313" key="9">
    <source>
        <dbReference type="Proteomes" id="UP001642464"/>
    </source>
</evidence>
<evidence type="ECO:0000256" key="1">
    <source>
        <dbReference type="ARBA" id="ARBA00022741"/>
    </source>
</evidence>
<feature type="compositionally biased region" description="Basic and acidic residues" evidence="6">
    <location>
        <begin position="909"/>
        <end position="921"/>
    </location>
</feature>
<evidence type="ECO:0000256" key="5">
    <source>
        <dbReference type="PROSITE-ProRule" id="PRU00283"/>
    </source>
</evidence>
<dbReference type="PROSITE" id="PS50067">
    <property type="entry name" value="KINESIN_MOTOR_2"/>
    <property type="match status" value="1"/>
</dbReference>
<keyword evidence="4 5" id="KW-0505">Motor protein</keyword>
<evidence type="ECO:0000256" key="6">
    <source>
        <dbReference type="SAM" id="MobiDB-lite"/>
    </source>
</evidence>
<accession>A0ABP0IUI9</accession>
<evidence type="ECO:0000259" key="7">
    <source>
        <dbReference type="PROSITE" id="PS50067"/>
    </source>
</evidence>
<dbReference type="SUPFAM" id="SSF49879">
    <property type="entry name" value="SMAD/FHA domain"/>
    <property type="match status" value="1"/>
</dbReference>
<dbReference type="Proteomes" id="UP001642464">
    <property type="component" value="Unassembled WGS sequence"/>
</dbReference>
<gene>
    <name evidence="8" type="ORF">SCF082_LOCUS8730</name>
</gene>
<dbReference type="PANTHER" id="PTHR47117">
    <property type="entry name" value="STAR-RELATED LIPID TRANSFER PROTEIN 9"/>
    <property type="match status" value="1"/>
</dbReference>
<evidence type="ECO:0000313" key="8">
    <source>
        <dbReference type="EMBL" id="CAK9005758.1"/>
    </source>
</evidence>
<dbReference type="Gene3D" id="3.40.850.10">
    <property type="entry name" value="Kinesin motor domain"/>
    <property type="match status" value="1"/>
</dbReference>
<keyword evidence="3" id="KW-0175">Coiled coil</keyword>
<reference evidence="8 9" key="1">
    <citation type="submission" date="2024-02" db="EMBL/GenBank/DDBJ databases">
        <authorList>
            <person name="Chen Y."/>
            <person name="Shah S."/>
            <person name="Dougan E. K."/>
            <person name="Thang M."/>
            <person name="Chan C."/>
        </authorList>
    </citation>
    <scope>NUCLEOTIDE SEQUENCE [LARGE SCALE GENOMIC DNA]</scope>
</reference>
<dbReference type="InterPro" id="IPR019821">
    <property type="entry name" value="Kinesin_motor_CS"/>
</dbReference>
<dbReference type="PRINTS" id="PR00380">
    <property type="entry name" value="KINESINHEAVY"/>
</dbReference>
<dbReference type="InterPro" id="IPR036961">
    <property type="entry name" value="Kinesin_motor_dom_sf"/>
</dbReference>
<proteinExistence type="inferred from homology"/>
<comment type="caution">
    <text evidence="8">The sequence shown here is derived from an EMBL/GenBank/DDBJ whole genome shotgun (WGS) entry which is preliminary data.</text>
</comment>
<comment type="similarity">
    <text evidence="5">Belongs to the TRAFAC class myosin-kinesin ATPase superfamily. Kinesin family.</text>
</comment>
<feature type="region of interest" description="Disordered" evidence="6">
    <location>
        <begin position="1018"/>
        <end position="1066"/>
    </location>
</feature>
<organism evidence="8 9">
    <name type="scientific">Durusdinium trenchii</name>
    <dbReference type="NCBI Taxonomy" id="1381693"/>
    <lineage>
        <taxon>Eukaryota</taxon>
        <taxon>Sar</taxon>
        <taxon>Alveolata</taxon>
        <taxon>Dinophyceae</taxon>
        <taxon>Suessiales</taxon>
        <taxon>Symbiodiniaceae</taxon>
        <taxon>Durusdinium</taxon>
    </lineage>
</organism>